<dbReference type="SUPFAM" id="SSF102405">
    <property type="entry name" value="MCP/YpsA-like"/>
    <property type="match status" value="1"/>
</dbReference>
<organism evidence="3 4">
    <name type="scientific">Epidermidibacterium keratini</name>
    <dbReference type="NCBI Taxonomy" id="1891644"/>
    <lineage>
        <taxon>Bacteria</taxon>
        <taxon>Bacillati</taxon>
        <taxon>Actinomycetota</taxon>
        <taxon>Actinomycetes</taxon>
        <taxon>Sporichthyales</taxon>
        <taxon>Sporichthyaceae</taxon>
        <taxon>Epidermidibacterium</taxon>
    </lineage>
</organism>
<gene>
    <name evidence="3" type="primary">dprA</name>
    <name evidence="3" type="ORF">EK0264_17240</name>
</gene>
<dbReference type="Proteomes" id="UP000463857">
    <property type="component" value="Chromosome"/>
</dbReference>
<evidence type="ECO:0000313" key="3">
    <source>
        <dbReference type="EMBL" id="QHC01851.1"/>
    </source>
</evidence>
<dbReference type="GO" id="GO:0009294">
    <property type="term" value="P:DNA-mediated transformation"/>
    <property type="evidence" value="ECO:0007669"/>
    <property type="project" value="InterPro"/>
</dbReference>
<evidence type="ECO:0000259" key="2">
    <source>
        <dbReference type="Pfam" id="PF02481"/>
    </source>
</evidence>
<dbReference type="RefSeq" id="WP_159546975.1">
    <property type="nucleotide sequence ID" value="NZ_CP047156.1"/>
</dbReference>
<dbReference type="Gene3D" id="3.40.50.450">
    <property type="match status" value="1"/>
</dbReference>
<feature type="domain" description="Smf/DprA SLOG" evidence="2">
    <location>
        <begin position="109"/>
        <end position="301"/>
    </location>
</feature>
<evidence type="ECO:0000313" key="4">
    <source>
        <dbReference type="Proteomes" id="UP000463857"/>
    </source>
</evidence>
<dbReference type="InterPro" id="IPR057666">
    <property type="entry name" value="DrpA_SLOG"/>
</dbReference>
<protein>
    <submittedName>
        <fullName evidence="3">DNA-protecting protein DprA</fullName>
    </submittedName>
</protein>
<dbReference type="OrthoDB" id="9785707at2"/>
<proteinExistence type="inferred from homology"/>
<dbReference type="KEGG" id="eke:EK0264_17240"/>
<sequence length="387" mass="40197">MRPPPVGDGSVRAAYAWLSRAVEPGHRAMWAYVSAEGAVDVAAQLHAGEGPVVLQRAVGARVGSDDSVRDLHRAERAAVRLLIPGDSDWPGDALWPMQQVAADGDLDCVPPLSLWVRGAGSLPSLLARSIAIVGARASTPYGEQVTHQLAAELAERGVCVVSGGAFGIDAAAHRAALSAGRPTIAVLACGADRAYPKANEALLDRISRDGLLLSEWPPGAAPMRQRFLVRNRLIAGLTAGTVVVEAALRSGARSTASRARDLGKPVMAVPGPVTSAMSAGTLAMLRAGGCIAVGSAAHVLDAIGRIGDDLAPHEAGPSEPIDELDPQTQAVYDAVPLRRASPIESIATVAALAVSDAVAAMSVLELLGLVEVDEGRWRKTRQDQKQR</sequence>
<dbReference type="PANTHER" id="PTHR43022:SF1">
    <property type="entry name" value="PROTEIN SMF"/>
    <property type="match status" value="1"/>
</dbReference>
<dbReference type="InParanoid" id="A0A7L4YRH8"/>
<dbReference type="InterPro" id="IPR003488">
    <property type="entry name" value="DprA"/>
</dbReference>
<evidence type="ECO:0000256" key="1">
    <source>
        <dbReference type="ARBA" id="ARBA00006525"/>
    </source>
</evidence>
<dbReference type="EMBL" id="CP047156">
    <property type="protein sequence ID" value="QHC01851.1"/>
    <property type="molecule type" value="Genomic_DNA"/>
</dbReference>
<name>A0A7L4YRH8_9ACTN</name>
<comment type="similarity">
    <text evidence="1">Belongs to the DprA/Smf family.</text>
</comment>
<accession>A0A7L4YRH8</accession>
<keyword evidence="4" id="KW-1185">Reference proteome</keyword>
<dbReference type="NCBIfam" id="TIGR00732">
    <property type="entry name" value="dprA"/>
    <property type="match status" value="1"/>
</dbReference>
<dbReference type="PANTHER" id="PTHR43022">
    <property type="entry name" value="PROTEIN SMF"/>
    <property type="match status" value="1"/>
</dbReference>
<dbReference type="AlphaFoldDB" id="A0A7L4YRH8"/>
<reference evidence="3 4" key="1">
    <citation type="journal article" date="2018" name="Int. J. Syst. Evol. Microbiol.">
        <title>Epidermidibacterium keratini gen. nov., sp. nov., a member of the family Sporichthyaceae, isolated from keratin epidermis.</title>
        <authorList>
            <person name="Lee D.G."/>
            <person name="Trujillo M.E."/>
            <person name="Kang S."/>
            <person name="Nam J.J."/>
            <person name="Kim Y.J."/>
        </authorList>
    </citation>
    <scope>NUCLEOTIDE SEQUENCE [LARGE SCALE GENOMIC DNA]</scope>
    <source>
        <strain evidence="3 4">EPI-7</strain>
    </source>
</reference>
<dbReference type="Pfam" id="PF02481">
    <property type="entry name" value="DNA_processg_A"/>
    <property type="match status" value="1"/>
</dbReference>